<keyword evidence="1" id="KW-1133">Transmembrane helix</keyword>
<evidence type="ECO:0008006" key="4">
    <source>
        <dbReference type="Google" id="ProtNLM"/>
    </source>
</evidence>
<reference evidence="2 3" key="1">
    <citation type="submission" date="2017-10" db="EMBL/GenBank/DDBJ databases">
        <title>Genomics of the genus Arcobacter.</title>
        <authorList>
            <person name="Perez-Cataluna A."/>
            <person name="Figueras M.J."/>
        </authorList>
    </citation>
    <scope>NUCLEOTIDE SEQUENCE [LARGE SCALE GENOMIC DNA]</scope>
    <source>
        <strain evidence="2 3">CECT 9230</strain>
    </source>
</reference>
<keyword evidence="1" id="KW-0472">Membrane</keyword>
<organism evidence="2 3">
    <name type="scientific">Aliarcobacter vitoriensis</name>
    <dbReference type="NCBI Taxonomy" id="2011099"/>
    <lineage>
        <taxon>Bacteria</taxon>
        <taxon>Pseudomonadati</taxon>
        <taxon>Campylobacterota</taxon>
        <taxon>Epsilonproteobacteria</taxon>
        <taxon>Campylobacterales</taxon>
        <taxon>Arcobacteraceae</taxon>
        <taxon>Aliarcobacter</taxon>
    </lineage>
</organism>
<feature type="transmembrane region" description="Helical" evidence="1">
    <location>
        <begin position="6"/>
        <end position="24"/>
    </location>
</feature>
<dbReference type="AlphaFoldDB" id="A0A366MRP0"/>
<evidence type="ECO:0000313" key="3">
    <source>
        <dbReference type="Proteomes" id="UP000252669"/>
    </source>
</evidence>
<protein>
    <recommendedName>
        <fullName evidence="4">Type II secretion system protein</fullName>
    </recommendedName>
</protein>
<accession>A0A366MRP0</accession>
<dbReference type="RefSeq" id="WP_113894538.1">
    <property type="nucleotide sequence ID" value="NZ_JANJGA010000010.1"/>
</dbReference>
<dbReference type="Proteomes" id="UP000252669">
    <property type="component" value="Unassembled WGS sequence"/>
</dbReference>
<evidence type="ECO:0000256" key="1">
    <source>
        <dbReference type="SAM" id="Phobius"/>
    </source>
</evidence>
<name>A0A366MRP0_9BACT</name>
<gene>
    <name evidence="2" type="ORF">CRU91_07150</name>
</gene>
<comment type="caution">
    <text evidence="2">The sequence shown here is derived from an EMBL/GenBank/DDBJ whole genome shotgun (WGS) entry which is preliminary data.</text>
</comment>
<sequence>MKKSFFLIEFIIVIVILGIIYSIFTPKKYINKLDEVTNRILIYLHFTRFKALSDDVYSEEKDSKGDNLWYKGRWTMKFMRCSENKGGGIYFRIYSEKNDKGHAGQKESLKDPLSNKYIYNTNACNNNIENSPFVLLKNYDIKKVDISCNSTDSLGQISFGEDGKVYSRISEAYDFEIKKPCIIKFISNSNDFREIVIHPNSGFIEFLKNK</sequence>
<dbReference type="EMBL" id="PDKB01000010">
    <property type="protein sequence ID" value="RBQ28946.1"/>
    <property type="molecule type" value="Genomic_DNA"/>
</dbReference>
<proteinExistence type="predicted"/>
<keyword evidence="1" id="KW-0812">Transmembrane</keyword>
<keyword evidence="3" id="KW-1185">Reference proteome</keyword>
<evidence type="ECO:0000313" key="2">
    <source>
        <dbReference type="EMBL" id="RBQ28946.1"/>
    </source>
</evidence>
<dbReference type="OrthoDB" id="5363195at2"/>